<protein>
    <submittedName>
        <fullName evidence="1">Uncharacterized protein</fullName>
    </submittedName>
</protein>
<organism evidence="1 2">
    <name type="scientific">Diphasiastrum complanatum</name>
    <name type="common">Issler's clubmoss</name>
    <name type="synonym">Lycopodium complanatum</name>
    <dbReference type="NCBI Taxonomy" id="34168"/>
    <lineage>
        <taxon>Eukaryota</taxon>
        <taxon>Viridiplantae</taxon>
        <taxon>Streptophyta</taxon>
        <taxon>Embryophyta</taxon>
        <taxon>Tracheophyta</taxon>
        <taxon>Lycopodiopsida</taxon>
        <taxon>Lycopodiales</taxon>
        <taxon>Lycopodiaceae</taxon>
        <taxon>Lycopodioideae</taxon>
        <taxon>Diphasiastrum</taxon>
    </lineage>
</organism>
<dbReference type="EMBL" id="CM055113">
    <property type="protein sequence ID" value="KAJ7515184.1"/>
    <property type="molecule type" value="Genomic_DNA"/>
</dbReference>
<reference evidence="2" key="1">
    <citation type="journal article" date="2024" name="Proc. Natl. Acad. Sci. U.S.A.">
        <title>Extraordinary preservation of gene collinearity over three hundred million years revealed in homosporous lycophytes.</title>
        <authorList>
            <person name="Li C."/>
            <person name="Wickell D."/>
            <person name="Kuo L.Y."/>
            <person name="Chen X."/>
            <person name="Nie B."/>
            <person name="Liao X."/>
            <person name="Peng D."/>
            <person name="Ji J."/>
            <person name="Jenkins J."/>
            <person name="Williams M."/>
            <person name="Shu S."/>
            <person name="Plott C."/>
            <person name="Barry K."/>
            <person name="Rajasekar S."/>
            <person name="Grimwood J."/>
            <person name="Han X."/>
            <person name="Sun S."/>
            <person name="Hou Z."/>
            <person name="He W."/>
            <person name="Dai G."/>
            <person name="Sun C."/>
            <person name="Schmutz J."/>
            <person name="Leebens-Mack J.H."/>
            <person name="Li F.W."/>
            <person name="Wang L."/>
        </authorList>
    </citation>
    <scope>NUCLEOTIDE SEQUENCE [LARGE SCALE GENOMIC DNA]</scope>
    <source>
        <strain evidence="2">cv. PW_Plant_1</strain>
    </source>
</reference>
<gene>
    <name evidence="1" type="ORF">O6H91_22G004000</name>
</gene>
<dbReference type="Proteomes" id="UP001162992">
    <property type="component" value="Chromosome 22"/>
</dbReference>
<proteinExistence type="predicted"/>
<evidence type="ECO:0000313" key="1">
    <source>
        <dbReference type="EMBL" id="KAJ7515184.1"/>
    </source>
</evidence>
<keyword evidence="2" id="KW-1185">Reference proteome</keyword>
<sequence length="991" mass="107881">MMKTKNWRRRGDGSDGEADDGEKSAVKVTAEKLSKPAVKKEKAKDKAASGKAGGPKLLSFVEDEEDSEGRVDKNWASSRFKKEKQRDFGSAKAASASATLLSFGGTEDDADGMVLHKSKSKLGFGTGHGSGHKVGAGKEKNPGVVATPSNVQPQAGEYTKERLLELQRNTFRLGGAKAAAEIKPTEPVVVLKGLVKPSGALNGGKVKVERLSETDDLPAVPVADVSREKEHRDGSRKEADDTESRLGLLGIGAGAESGGITHIPDATVIAAAKAKRERLRQAQAAPDYIPLSTRDGGDYRGTGRESILRKEQDNELVKEEAESSEDEAEIQGRLAFLGDDGKKSGGVFQSVEEKPSDLRPVGHRDEEEEDEERRWEEEQLRKGVGKRVEETSNRVATASGNTVQGPGNAAYNSSAAIGSGAGSMGWGRPLEALSVAQQADSAMASLHESIQRMQEVHRRTNSDLYRTEENLSASTVAITSFEKNLAASGEKYIFMQRLRDYISVLCDFLQSKGPLIEELEEHMQRLHEERANAIIERRAADEADEMLEVEAAVGAAVAVISKGAGASSAATAAAAASAAAVSAREASTLAPQLDEFGRDVNLQKRLEVRRRAEARQRRMARAAKSRMSASAANGGFVADKVEGESSSDESESEENAYQSGREEVLQTAERIFGDTSEDFSQLAMVKQKLEGWKQQYASAYRDAYMSLSAPAIFAPYVRLELLKWDPLYGDSGFDRMQWYTLLFDYGMPENGKELEQNDADSDLIPSLVEKVALPVLHHEIAHCWDRLSTRGTKNAVAAVQEILLYVPASSDSLQELIGAIRMRLAEAVSAFQVPTWNLQVTNAVGQAARLSAQRFGSSVRLLRNVALWKDILALPVLEQLALEELLLGKILPQLRIILPSLHDAVTRTERVVAALSGVWVGSNFTELSPKLVAFVEYVTILARAAEKKREAGVSSEDIVGLARRIKRMLVDLNEYDRARRLAKNFQLKEAL</sequence>
<accession>A0ACC2AE61</accession>
<comment type="caution">
    <text evidence="1">The sequence shown here is derived from an EMBL/GenBank/DDBJ whole genome shotgun (WGS) entry which is preliminary data.</text>
</comment>
<name>A0ACC2AE61_DIPCM</name>
<evidence type="ECO:0000313" key="2">
    <source>
        <dbReference type="Proteomes" id="UP001162992"/>
    </source>
</evidence>